<accession>A0AAW0JFN0</accession>
<evidence type="ECO:0000313" key="1">
    <source>
        <dbReference type="EMBL" id="KAK7825029.1"/>
    </source>
</evidence>
<gene>
    <name evidence="1" type="primary">RPT1_0</name>
    <name evidence="1" type="ORF">CFP56_033853</name>
</gene>
<evidence type="ECO:0000313" key="2">
    <source>
        <dbReference type="Proteomes" id="UP000237347"/>
    </source>
</evidence>
<dbReference type="AlphaFoldDB" id="A0AAW0JFN0"/>
<sequence length="52" mass="5809">MNCKRDIRFELLAGLCPNCTVSLLGAEIRSMCIEAGMFAIRARGKSMTERFP</sequence>
<dbReference type="GO" id="GO:0000502">
    <property type="term" value="C:proteasome complex"/>
    <property type="evidence" value="ECO:0007669"/>
    <property type="project" value="UniProtKB-KW"/>
</dbReference>
<reference evidence="1 2" key="1">
    <citation type="journal article" date="2018" name="Sci. Data">
        <title>The draft genome sequence of cork oak.</title>
        <authorList>
            <person name="Ramos A.M."/>
            <person name="Usie A."/>
            <person name="Barbosa P."/>
            <person name="Barros P.M."/>
            <person name="Capote T."/>
            <person name="Chaves I."/>
            <person name="Simoes F."/>
            <person name="Abreu I."/>
            <person name="Carrasquinho I."/>
            <person name="Faro C."/>
            <person name="Guimaraes J.B."/>
            <person name="Mendonca D."/>
            <person name="Nobrega F."/>
            <person name="Rodrigues L."/>
            <person name="Saibo N.J.M."/>
            <person name="Varela M.C."/>
            <person name="Egas C."/>
            <person name="Matos J."/>
            <person name="Miguel C.M."/>
            <person name="Oliveira M.M."/>
            <person name="Ricardo C.P."/>
            <person name="Goncalves S."/>
        </authorList>
    </citation>
    <scope>NUCLEOTIDE SEQUENCE [LARGE SCALE GENOMIC DNA]</scope>
    <source>
        <strain evidence="2">cv. HL8</strain>
    </source>
</reference>
<proteinExistence type="predicted"/>
<name>A0AAW0JFN0_QUESU</name>
<dbReference type="Gene3D" id="1.10.8.60">
    <property type="match status" value="1"/>
</dbReference>
<protein>
    <submittedName>
        <fullName evidence="1">26s proteasome regulatory subunit 7</fullName>
    </submittedName>
</protein>
<dbReference type="EMBL" id="PKMF04000587">
    <property type="protein sequence ID" value="KAK7825029.1"/>
    <property type="molecule type" value="Genomic_DNA"/>
</dbReference>
<comment type="caution">
    <text evidence="1">The sequence shown here is derived from an EMBL/GenBank/DDBJ whole genome shotgun (WGS) entry which is preliminary data.</text>
</comment>
<dbReference type="Proteomes" id="UP000237347">
    <property type="component" value="Unassembled WGS sequence"/>
</dbReference>
<organism evidence="1 2">
    <name type="scientific">Quercus suber</name>
    <name type="common">Cork oak</name>
    <dbReference type="NCBI Taxonomy" id="58331"/>
    <lineage>
        <taxon>Eukaryota</taxon>
        <taxon>Viridiplantae</taxon>
        <taxon>Streptophyta</taxon>
        <taxon>Embryophyta</taxon>
        <taxon>Tracheophyta</taxon>
        <taxon>Spermatophyta</taxon>
        <taxon>Magnoliopsida</taxon>
        <taxon>eudicotyledons</taxon>
        <taxon>Gunneridae</taxon>
        <taxon>Pentapetalae</taxon>
        <taxon>rosids</taxon>
        <taxon>fabids</taxon>
        <taxon>Fagales</taxon>
        <taxon>Fagaceae</taxon>
        <taxon>Quercus</taxon>
    </lineage>
</organism>
<keyword evidence="2" id="KW-1185">Reference proteome</keyword>
<keyword evidence="1" id="KW-0647">Proteasome</keyword>